<dbReference type="SUPFAM" id="SSF143800">
    <property type="entry name" value="L28p-like"/>
    <property type="match status" value="1"/>
</dbReference>
<evidence type="ECO:0000313" key="7">
    <source>
        <dbReference type="EMBL" id="THW73266.1"/>
    </source>
</evidence>
<comment type="similarity">
    <text evidence="1">Belongs to the bacterial ribosomal protein bL28 family.</text>
</comment>
<organism evidence="7 8">
    <name type="scientific">Aureobasidium pullulans</name>
    <name type="common">Black yeast</name>
    <name type="synonym">Pullularia pullulans</name>
    <dbReference type="NCBI Taxonomy" id="5580"/>
    <lineage>
        <taxon>Eukaryota</taxon>
        <taxon>Fungi</taxon>
        <taxon>Dikarya</taxon>
        <taxon>Ascomycota</taxon>
        <taxon>Pezizomycotina</taxon>
        <taxon>Dothideomycetes</taxon>
        <taxon>Dothideomycetidae</taxon>
        <taxon>Dothideales</taxon>
        <taxon>Saccotheciaceae</taxon>
        <taxon>Aureobasidium</taxon>
    </lineage>
</organism>
<dbReference type="HAMAP" id="MF_00373">
    <property type="entry name" value="Ribosomal_bL28"/>
    <property type="match status" value="1"/>
</dbReference>
<dbReference type="InterPro" id="IPR026569">
    <property type="entry name" value="Ribosomal_bL28"/>
</dbReference>
<keyword evidence="2" id="KW-0689">Ribosomal protein</keyword>
<protein>
    <recommendedName>
        <fullName evidence="4">Large ribosomal subunit protein bL28m</fullName>
    </recommendedName>
</protein>
<dbReference type="AlphaFoldDB" id="A0A4S9LE58"/>
<accession>A0A4S9LE58</accession>
<proteinExistence type="inferred from homology"/>
<evidence type="ECO:0000256" key="6">
    <source>
        <dbReference type="SAM" id="MobiDB-lite"/>
    </source>
</evidence>
<evidence type="ECO:0000256" key="4">
    <source>
        <dbReference type="ARBA" id="ARBA00035269"/>
    </source>
</evidence>
<keyword evidence="3" id="KW-0687">Ribonucleoprotein</keyword>
<dbReference type="EMBL" id="QZAO01000182">
    <property type="protein sequence ID" value="THW73266.1"/>
    <property type="molecule type" value="Genomic_DNA"/>
</dbReference>
<evidence type="ECO:0000313" key="8">
    <source>
        <dbReference type="Proteomes" id="UP000308802"/>
    </source>
</evidence>
<comment type="function">
    <text evidence="5">Component of the mitochondrial ribosome (mitoribosome), a dedicated translation machinery responsible for the synthesis of mitochondrial genome-encoded proteins, including at least some of the essential transmembrane subunits of the mitochondrial respiratory chain. The mitoribosomes are attached to the mitochondrial inner membrane and translation products are cotranslationally integrated into the membrane.</text>
</comment>
<evidence type="ECO:0000256" key="1">
    <source>
        <dbReference type="ARBA" id="ARBA00008760"/>
    </source>
</evidence>
<comment type="caution">
    <text evidence="7">The sequence shown here is derived from an EMBL/GenBank/DDBJ whole genome shotgun (WGS) entry which is preliminary data.</text>
</comment>
<feature type="region of interest" description="Disordered" evidence="6">
    <location>
        <begin position="312"/>
        <end position="333"/>
    </location>
</feature>
<evidence type="ECO:0000256" key="5">
    <source>
        <dbReference type="ARBA" id="ARBA00037226"/>
    </source>
</evidence>
<feature type="compositionally biased region" description="Basic and acidic residues" evidence="6">
    <location>
        <begin position="768"/>
        <end position="783"/>
    </location>
</feature>
<dbReference type="InterPro" id="IPR037147">
    <property type="entry name" value="Ribosomal_bL28_sf"/>
</dbReference>
<evidence type="ECO:0000256" key="3">
    <source>
        <dbReference type="ARBA" id="ARBA00023274"/>
    </source>
</evidence>
<dbReference type="Pfam" id="PF00830">
    <property type="entry name" value="Ribosomal_L28"/>
    <property type="match status" value="1"/>
</dbReference>
<dbReference type="GO" id="GO:0005840">
    <property type="term" value="C:ribosome"/>
    <property type="evidence" value="ECO:0007669"/>
    <property type="project" value="UniProtKB-KW"/>
</dbReference>
<dbReference type="InterPro" id="IPR034704">
    <property type="entry name" value="Ribosomal_bL28/bL31-like_sf"/>
</dbReference>
<name>A0A4S9LE58_AURPU</name>
<dbReference type="Gene3D" id="2.30.170.40">
    <property type="entry name" value="Ribosomal protein L28/L24"/>
    <property type="match status" value="1"/>
</dbReference>
<dbReference type="FunFam" id="2.30.170.40:FF:000003">
    <property type="entry name" value="54S ribosomal protein L24"/>
    <property type="match status" value="1"/>
</dbReference>
<dbReference type="PANTHER" id="PTHR42055:SF1">
    <property type="entry name" value="YALI0E03476P"/>
    <property type="match status" value="1"/>
</dbReference>
<dbReference type="GO" id="GO:0003735">
    <property type="term" value="F:structural constituent of ribosome"/>
    <property type="evidence" value="ECO:0007669"/>
    <property type="project" value="InterPro"/>
</dbReference>
<dbReference type="PANTHER" id="PTHR42055">
    <property type="entry name" value="YALI0E03476P"/>
    <property type="match status" value="1"/>
</dbReference>
<sequence length="868" mass="98320">MFASLRPQCLHAAPAARTFTTSASLAWKSHKNALEELHANVPPYPYGRSLWFKQSDKGLYGGQRIQFGNNVSRKTEIKTRRSWYPNIKRKALFSKALNRRIRVRVSTRVMRTIDKVGGLDEYLLGEKSARIKTLGMEGWRLRCMIMATKSVQDRFNQQRRALGLPELDYDLLASELNQLPAELLDAEASGEPLEFGVEEEQADEEAVVSVLGDIDQDRVTAEKMVTPEAPIRPKLPMTRLLARRGMAPRTLNPCSYLPRRLQIVSSLALFILFCIIIFGQSTVDVPYRDEVNEGARRVTAYLPKTPGLPSGLNPFRTPAHSPPPEQANSTSGEARWFSDWKWMNPFSSSITLDENRAVLPPLAKRPPVYTYFDAEWYKDETSLESVHHLLLIWRRAWWAQGFKPVVLGRPEAMNNPLYAKMAQLELEDDLKTDVMRWLAWGNMGTGIMANYVALPMAPHNDPVLSYLRRGEYPQLNRYEGLESGLFDGPKDQINKAIEQVLSAKKPIKAKSVIDMLPKDTFHVDTNQKAIAFYSSKNINKYYKTIAEKLASDDKDVSREGLRLLPQLIISHLHTTWQNSFTSGIAILKPLPDHMFTLVKPAIDLARNLSQCTESPAPSSCPPNREKCVPCVSSHPMRISQPMMFRNTSDLFTIGTVPHPYTMTSLQHQTDSLTVRFIRRTTKRDEWVLASTKEFLGTGMSSFARIPHLKDAVASDYGSARSLWLTPENLSDENNALLRLDLAWSLGFPIPTIESTLDNGRSETPVPGPERRPPAPKPEGRIPDPVELVHEGTLLEKARAVLKGKGPRNSIPIRDAVEAWNLADTEVWRFVRAWNARRSVERKKWEAEERAFAGTEGSKGSWSRWFDRE</sequence>
<dbReference type="Proteomes" id="UP000308802">
    <property type="component" value="Unassembled WGS sequence"/>
</dbReference>
<dbReference type="GO" id="GO:1990904">
    <property type="term" value="C:ribonucleoprotein complex"/>
    <property type="evidence" value="ECO:0007669"/>
    <property type="project" value="UniProtKB-KW"/>
</dbReference>
<gene>
    <name evidence="7" type="ORF">D6D19_05803</name>
</gene>
<feature type="region of interest" description="Disordered" evidence="6">
    <location>
        <begin position="754"/>
        <end position="783"/>
    </location>
</feature>
<evidence type="ECO:0000256" key="2">
    <source>
        <dbReference type="ARBA" id="ARBA00022980"/>
    </source>
</evidence>
<reference evidence="7 8" key="1">
    <citation type="submission" date="2018-10" db="EMBL/GenBank/DDBJ databases">
        <title>Fifty Aureobasidium pullulans genomes reveal a recombining polyextremotolerant generalist.</title>
        <authorList>
            <person name="Gostincar C."/>
            <person name="Turk M."/>
            <person name="Zajc J."/>
            <person name="Gunde-Cimerman N."/>
        </authorList>
    </citation>
    <scope>NUCLEOTIDE SEQUENCE [LARGE SCALE GENOMIC DNA]</scope>
    <source>
        <strain evidence="7 8">EXF-10659</strain>
    </source>
</reference>